<dbReference type="InterPro" id="IPR017585">
    <property type="entry name" value="SAF_FlgA"/>
</dbReference>
<dbReference type="NCBIfam" id="TIGR03170">
    <property type="entry name" value="flgA_cterm"/>
    <property type="match status" value="1"/>
</dbReference>
<dbReference type="InterPro" id="IPR039246">
    <property type="entry name" value="Flagellar_FlgA"/>
</dbReference>
<evidence type="ECO:0000256" key="1">
    <source>
        <dbReference type="ARBA" id="ARBA00004418"/>
    </source>
</evidence>
<reference evidence="7" key="1">
    <citation type="journal article" date="2019" name="Int. J. Syst. Evol. Microbiol.">
        <title>The Global Catalogue of Microorganisms (GCM) 10K type strain sequencing project: providing services to taxonomists for standard genome sequencing and annotation.</title>
        <authorList>
            <consortium name="The Broad Institute Genomics Platform"/>
            <consortium name="The Broad Institute Genome Sequencing Center for Infectious Disease"/>
            <person name="Wu L."/>
            <person name="Ma J."/>
        </authorList>
    </citation>
    <scope>NUCLEOTIDE SEQUENCE [LARGE SCALE GENOMIC DNA]</scope>
    <source>
        <strain evidence="7">KCTC 42742</strain>
    </source>
</reference>
<evidence type="ECO:0000256" key="3">
    <source>
        <dbReference type="ARBA" id="ARBA00022764"/>
    </source>
</evidence>
<sequence>MSVFAHCLRAALLLPAATTLAATPSASQQVEQAAYRYLADYAAAHQLADARITLQALPPQRSLPPCAAPYSISAADTRFWQRLRFTLRCPGAGDAADIVVRAELSASVLVAQRDIPAGQAIDAASVGAEPRSLSATPDALANLALAAGYSTRRPIHAGQVLQLRFLQPQLLVQRGQAVQIVARQDGIEVSVPGEALQSGARNELIRVRNLASKRIISAVVLDAGSVAPADAAKPAP</sequence>
<keyword evidence="4" id="KW-1005">Bacterial flagellum biogenesis</keyword>
<dbReference type="Proteomes" id="UP001595741">
    <property type="component" value="Unassembled WGS sequence"/>
</dbReference>
<evidence type="ECO:0000259" key="5">
    <source>
        <dbReference type="SMART" id="SM00858"/>
    </source>
</evidence>
<comment type="similarity">
    <text evidence="4">Belongs to the FlgA family.</text>
</comment>
<dbReference type="Gene3D" id="2.30.30.760">
    <property type="match status" value="1"/>
</dbReference>
<dbReference type="SMART" id="SM00858">
    <property type="entry name" value="SAF"/>
    <property type="match status" value="1"/>
</dbReference>
<comment type="subcellular location">
    <subcellularLocation>
        <location evidence="1 4">Periplasm</location>
    </subcellularLocation>
</comment>
<feature type="chain" id="PRO_5045004037" description="Flagella basal body P-ring formation protein FlgA" evidence="4">
    <location>
        <begin position="22"/>
        <end position="236"/>
    </location>
</feature>
<proteinExistence type="inferred from homology"/>
<dbReference type="PANTHER" id="PTHR36307:SF1">
    <property type="entry name" value="FLAGELLA BASAL BODY P-RING FORMATION PROTEIN FLGA"/>
    <property type="match status" value="1"/>
</dbReference>
<protein>
    <recommendedName>
        <fullName evidence="4">Flagella basal body P-ring formation protein FlgA</fullName>
    </recommendedName>
</protein>
<dbReference type="EMBL" id="JBHRXN010000032">
    <property type="protein sequence ID" value="MFC3533444.1"/>
    <property type="molecule type" value="Genomic_DNA"/>
</dbReference>
<dbReference type="InterPro" id="IPR013974">
    <property type="entry name" value="SAF"/>
</dbReference>
<feature type="domain" description="SAF" evidence="5">
    <location>
        <begin position="106"/>
        <end position="167"/>
    </location>
</feature>
<gene>
    <name evidence="6" type="primary">flgA</name>
    <name evidence="6" type="ORF">ACFOLG_14785</name>
</gene>
<keyword evidence="6" id="KW-0969">Cilium</keyword>
<dbReference type="Pfam" id="PF13144">
    <property type="entry name" value="ChapFlgA"/>
    <property type="match status" value="1"/>
</dbReference>
<accession>A0ABV7RJ14</accession>
<organism evidence="6 7">
    <name type="scientific">Vogesella facilis</name>
    <dbReference type="NCBI Taxonomy" id="1655232"/>
    <lineage>
        <taxon>Bacteria</taxon>
        <taxon>Pseudomonadati</taxon>
        <taxon>Pseudomonadota</taxon>
        <taxon>Betaproteobacteria</taxon>
        <taxon>Neisseriales</taxon>
        <taxon>Chromobacteriaceae</taxon>
        <taxon>Vogesella</taxon>
    </lineage>
</organism>
<evidence type="ECO:0000313" key="6">
    <source>
        <dbReference type="EMBL" id="MFC3533444.1"/>
    </source>
</evidence>
<name>A0ABV7RJ14_9NEIS</name>
<dbReference type="PANTHER" id="PTHR36307">
    <property type="entry name" value="FLAGELLA BASAL BODY P-RING FORMATION PROTEIN FLGA"/>
    <property type="match status" value="1"/>
</dbReference>
<dbReference type="CDD" id="cd11614">
    <property type="entry name" value="SAF_CpaB_FlgA_like"/>
    <property type="match status" value="1"/>
</dbReference>
<keyword evidence="2 4" id="KW-0732">Signal</keyword>
<keyword evidence="6" id="KW-0966">Cell projection</keyword>
<evidence type="ECO:0000313" key="7">
    <source>
        <dbReference type="Proteomes" id="UP001595741"/>
    </source>
</evidence>
<evidence type="ECO:0000256" key="4">
    <source>
        <dbReference type="RuleBase" id="RU362063"/>
    </source>
</evidence>
<keyword evidence="7" id="KW-1185">Reference proteome</keyword>
<keyword evidence="3 4" id="KW-0574">Periplasm</keyword>
<comment type="function">
    <text evidence="4">Involved in the assembly process of the P-ring formation. It may associate with FlgF on the rod constituting a structure essential for the P-ring assembly or may act as a modulator protein for the P-ring assembly.</text>
</comment>
<dbReference type="Gene3D" id="3.90.1210.10">
    <property type="entry name" value="Antifreeze-like/N-acetylneuraminic acid synthase C-terminal domain"/>
    <property type="match status" value="1"/>
</dbReference>
<keyword evidence="6" id="KW-0282">Flagellum</keyword>
<evidence type="ECO:0000256" key="2">
    <source>
        <dbReference type="ARBA" id="ARBA00022729"/>
    </source>
</evidence>
<comment type="caution">
    <text evidence="6">The sequence shown here is derived from an EMBL/GenBank/DDBJ whole genome shotgun (WGS) entry which is preliminary data.</text>
</comment>
<feature type="signal peptide" evidence="4">
    <location>
        <begin position="1"/>
        <end position="21"/>
    </location>
</feature>
<dbReference type="RefSeq" id="WP_386093167.1">
    <property type="nucleotide sequence ID" value="NZ_JBHRXN010000032.1"/>
</dbReference>